<dbReference type="EMBL" id="JADGJH010001232">
    <property type="protein sequence ID" value="KAJ3116378.1"/>
    <property type="molecule type" value="Genomic_DNA"/>
</dbReference>
<name>A0AAD5SZ31_9FUNG</name>
<comment type="caution">
    <text evidence="3">The sequence shown here is derived from an EMBL/GenBank/DDBJ whole genome shotgun (WGS) entry which is preliminary data.</text>
</comment>
<dbReference type="Gene3D" id="1.20.1280.50">
    <property type="match status" value="1"/>
</dbReference>
<proteinExistence type="predicted"/>
<dbReference type="SUPFAM" id="SSF52047">
    <property type="entry name" value="RNI-like"/>
    <property type="match status" value="1"/>
</dbReference>
<dbReference type="PROSITE" id="PS50181">
    <property type="entry name" value="FBOX"/>
    <property type="match status" value="1"/>
</dbReference>
<dbReference type="Proteomes" id="UP001211907">
    <property type="component" value="Unassembled WGS sequence"/>
</dbReference>
<reference evidence="3" key="1">
    <citation type="submission" date="2020-05" db="EMBL/GenBank/DDBJ databases">
        <title>Phylogenomic resolution of chytrid fungi.</title>
        <authorList>
            <person name="Stajich J.E."/>
            <person name="Amses K."/>
            <person name="Simmons R."/>
            <person name="Seto K."/>
            <person name="Myers J."/>
            <person name="Bonds A."/>
            <person name="Quandt C.A."/>
            <person name="Barry K."/>
            <person name="Liu P."/>
            <person name="Grigoriev I."/>
            <person name="Longcore J.E."/>
            <person name="James T.Y."/>
        </authorList>
    </citation>
    <scope>NUCLEOTIDE SEQUENCE</scope>
    <source>
        <strain evidence="3">JEL0513</strain>
    </source>
</reference>
<dbReference type="AlphaFoldDB" id="A0AAD5SZ31"/>
<dbReference type="PANTHER" id="PTHR13318:SF95">
    <property type="entry name" value="F-BOX PROTEIN YLR352W"/>
    <property type="match status" value="1"/>
</dbReference>
<dbReference type="InterPro" id="IPR036047">
    <property type="entry name" value="F-box-like_dom_sf"/>
</dbReference>
<feature type="domain" description="F-box" evidence="2">
    <location>
        <begin position="40"/>
        <end position="89"/>
    </location>
</feature>
<dbReference type="SUPFAM" id="SSF81383">
    <property type="entry name" value="F-box domain"/>
    <property type="match status" value="1"/>
</dbReference>
<sequence>MLGNTETLETRAIGAGPANNDADASQAIIGCEATSIRSARRSIADLPPELLSLILTYVATAYSDRDSARFVRVCRRWAAVMTPLIWENVVLLSPLQVMRFLRSVVQTVAYNNNKPHLLQIVSSIESSSLTDMDSLHKLDLSAMATMNTTPVAFVENLDNHELMEAAMNINNMNLEIMDVENQIAGIAQLMHNIVHLARTAPSPTSTMPSHSAAPCPSVEVILAQFFEPIPSINGNDGKLSNAQESSQHFGAAKFVKILTLPTFDCKVNYLALLNELLPNLQSIHFSHIQPDESPSKPNTTLFTPISSSLLETFTPIITKRLTKLSVEDIFPTTWPSLLKIFSTPSSPSSSEEAKSPSFTETQRYKRAKKQTQPPQHTLSNLRSINLEAVATTDSFGHPHKLSPHAFSVLPNLEAARFDGIALGSDAGIAAMCMFCTNLKVIALDYCAGGLTMASFSIMWNELRVLSFLGVAGIVNDGHNHAHMHENENVDEDGGMGVMVANVLKVPAMPRLQRHNNVRVVRLVDCDVTDGLFSEIAEAGNSLDMLRFVFEDDECEGILGIVERLTDAAIAPFAYMAGGMRRQKRKGLRRMAFTWCPGFSGDALKSVLEAGQEGIEVLDLHKDVSCALGAIPAQIFEDYGQYFVRIKVLNLYGQTQLSDITLSTFLTSKNLPVLESVCLNDTQVTASTLMSLVESTNTLRALSVISCSNVMLDDLKRMFHEIPKHMARIRRLYTEHCWNSKEKEGSENHNGMATNSIGSVGGGILSGIVESSCSGSKEDQEIIGTSHDAAEGESEVLNKSDNRVQPNPEPLCIIHDDLWFVDEGLDIMSLWNESVRQVTSIKV</sequence>
<dbReference type="CDD" id="cd09917">
    <property type="entry name" value="F-box_SF"/>
    <property type="match status" value="1"/>
</dbReference>
<dbReference type="InterPro" id="IPR001810">
    <property type="entry name" value="F-box_dom"/>
</dbReference>
<dbReference type="PANTHER" id="PTHR13318">
    <property type="entry name" value="PARTNER OF PAIRED, ISOFORM B-RELATED"/>
    <property type="match status" value="1"/>
</dbReference>
<evidence type="ECO:0000313" key="4">
    <source>
        <dbReference type="Proteomes" id="UP001211907"/>
    </source>
</evidence>
<evidence type="ECO:0000313" key="3">
    <source>
        <dbReference type="EMBL" id="KAJ3116378.1"/>
    </source>
</evidence>
<evidence type="ECO:0000256" key="1">
    <source>
        <dbReference type="SAM" id="MobiDB-lite"/>
    </source>
</evidence>
<dbReference type="Gene3D" id="3.80.10.10">
    <property type="entry name" value="Ribonuclease Inhibitor"/>
    <property type="match status" value="1"/>
</dbReference>
<protein>
    <recommendedName>
        <fullName evidence="2">F-box domain-containing protein</fullName>
    </recommendedName>
</protein>
<organism evidence="3 4">
    <name type="scientific">Physocladia obscura</name>
    <dbReference type="NCBI Taxonomy" id="109957"/>
    <lineage>
        <taxon>Eukaryota</taxon>
        <taxon>Fungi</taxon>
        <taxon>Fungi incertae sedis</taxon>
        <taxon>Chytridiomycota</taxon>
        <taxon>Chytridiomycota incertae sedis</taxon>
        <taxon>Chytridiomycetes</taxon>
        <taxon>Chytridiales</taxon>
        <taxon>Chytriomycetaceae</taxon>
        <taxon>Physocladia</taxon>
    </lineage>
</organism>
<dbReference type="Pfam" id="PF12937">
    <property type="entry name" value="F-box-like"/>
    <property type="match status" value="1"/>
</dbReference>
<keyword evidence="4" id="KW-1185">Reference proteome</keyword>
<feature type="region of interest" description="Disordered" evidence="1">
    <location>
        <begin position="342"/>
        <end position="376"/>
    </location>
</feature>
<dbReference type="GO" id="GO:0031146">
    <property type="term" value="P:SCF-dependent proteasomal ubiquitin-dependent protein catabolic process"/>
    <property type="evidence" value="ECO:0007669"/>
    <property type="project" value="TreeGrafter"/>
</dbReference>
<dbReference type="InterPro" id="IPR032675">
    <property type="entry name" value="LRR_dom_sf"/>
</dbReference>
<dbReference type="GO" id="GO:0019005">
    <property type="term" value="C:SCF ubiquitin ligase complex"/>
    <property type="evidence" value="ECO:0007669"/>
    <property type="project" value="TreeGrafter"/>
</dbReference>
<evidence type="ECO:0000259" key="2">
    <source>
        <dbReference type="PROSITE" id="PS50181"/>
    </source>
</evidence>
<gene>
    <name evidence="3" type="ORF">HK100_001086</name>
</gene>
<accession>A0AAD5SZ31</accession>